<accession>X6LJX9</accession>
<dbReference type="InterPro" id="IPR011990">
    <property type="entry name" value="TPR-like_helical_dom_sf"/>
</dbReference>
<gene>
    <name evidence="1" type="ORF">RFI_36008</name>
</gene>
<dbReference type="SMART" id="SM00028">
    <property type="entry name" value="TPR"/>
    <property type="match status" value="1"/>
</dbReference>
<dbReference type="SUPFAM" id="SSF81901">
    <property type="entry name" value="HCP-like"/>
    <property type="match status" value="1"/>
</dbReference>
<dbReference type="Pfam" id="PF13181">
    <property type="entry name" value="TPR_8"/>
    <property type="match status" value="1"/>
</dbReference>
<dbReference type="OrthoDB" id="674604at2759"/>
<dbReference type="InterPro" id="IPR019734">
    <property type="entry name" value="TPR_rpt"/>
</dbReference>
<name>X6LJX9_RETFI</name>
<feature type="non-terminal residue" evidence="1">
    <location>
        <position position="1"/>
    </location>
</feature>
<organism evidence="1 2">
    <name type="scientific">Reticulomyxa filosa</name>
    <dbReference type="NCBI Taxonomy" id="46433"/>
    <lineage>
        <taxon>Eukaryota</taxon>
        <taxon>Sar</taxon>
        <taxon>Rhizaria</taxon>
        <taxon>Retaria</taxon>
        <taxon>Foraminifera</taxon>
        <taxon>Monothalamids</taxon>
        <taxon>Reticulomyxidae</taxon>
        <taxon>Reticulomyxa</taxon>
    </lineage>
</organism>
<sequence>ALELRLNKLDHTHPRIGESCVLLGEIYFVKGDKNKSKEYYEKAIKIFNQKFGEQHHKTQNVKLTLEKINEKEKGVKWWNERDGNDKTEIIEKFERLTRNDFRTWLLNQNKWKNDLKNEDISAICGAIESYINYHSINDNNQDHKQEKKENEVLCLFFLL</sequence>
<evidence type="ECO:0000313" key="1">
    <source>
        <dbReference type="EMBL" id="ETO01432.1"/>
    </source>
</evidence>
<dbReference type="AlphaFoldDB" id="X6LJX9"/>
<dbReference type="Proteomes" id="UP000023152">
    <property type="component" value="Unassembled WGS sequence"/>
</dbReference>
<protein>
    <submittedName>
        <fullName evidence="1">Uncharacterized protein</fullName>
    </submittedName>
</protein>
<evidence type="ECO:0000313" key="2">
    <source>
        <dbReference type="Proteomes" id="UP000023152"/>
    </source>
</evidence>
<reference evidence="1 2" key="1">
    <citation type="journal article" date="2013" name="Curr. Biol.">
        <title>The Genome of the Foraminiferan Reticulomyxa filosa.</title>
        <authorList>
            <person name="Glockner G."/>
            <person name="Hulsmann N."/>
            <person name="Schleicher M."/>
            <person name="Noegel A.A."/>
            <person name="Eichinger L."/>
            <person name="Gallinger C."/>
            <person name="Pawlowski J."/>
            <person name="Sierra R."/>
            <person name="Euteneuer U."/>
            <person name="Pillet L."/>
            <person name="Moustafa A."/>
            <person name="Platzer M."/>
            <person name="Groth M."/>
            <person name="Szafranski K."/>
            <person name="Schliwa M."/>
        </authorList>
    </citation>
    <scope>NUCLEOTIDE SEQUENCE [LARGE SCALE GENOMIC DNA]</scope>
</reference>
<dbReference type="Gene3D" id="1.25.40.10">
    <property type="entry name" value="Tetratricopeptide repeat domain"/>
    <property type="match status" value="1"/>
</dbReference>
<comment type="caution">
    <text evidence="1">The sequence shown here is derived from an EMBL/GenBank/DDBJ whole genome shotgun (WGS) entry which is preliminary data.</text>
</comment>
<proteinExistence type="predicted"/>
<keyword evidence="2" id="KW-1185">Reference proteome</keyword>
<dbReference type="EMBL" id="ASPP01038324">
    <property type="protein sequence ID" value="ETO01432.1"/>
    <property type="molecule type" value="Genomic_DNA"/>
</dbReference>